<dbReference type="Gene3D" id="1.10.10.10">
    <property type="entry name" value="Winged helix-like DNA-binding domain superfamily/Winged helix DNA-binding domain"/>
    <property type="match status" value="1"/>
</dbReference>
<evidence type="ECO:0000259" key="5">
    <source>
        <dbReference type="SMART" id="SM00382"/>
    </source>
</evidence>
<keyword evidence="1" id="KW-0433">Leucine-rich repeat</keyword>
<comment type="caution">
    <text evidence="6">The sequence shown here is derived from an EMBL/GenBank/DDBJ whole genome shotgun (WGS) entry which is preliminary data.</text>
</comment>
<sequence>MANPWGIAGISITFAGFFLAPIISFLVNKFLAYLFADADTSKRLQDLEIHTIPNLKLVLRDVEEQQMQRAAEDKGNNSDLMILDKMKKNLTSALYDAEDIMDLVDYHRIEKEVIGEGESHSSSWVQHLLEGVAATCVACCRGSWFRQWICMTRAGLPQSLDRRMQSVRATLQGYSPGSSAEAASIEEVVPSAEDLSIAIPDAEKLRVKFFSGLVRNIVQCCRSIFIWSTCAIATASTYRDWSLEEVFCIKINQKNETVLDSFLRTVDRKNLRKSIEQIEYILTNSKKSHLLNQQSNSSEIPVKETNKESSSKRYSQRGIDDLHTSIKPKVFGREKDREDIRKMLRVQGHVPSSSSSKHYSVIGIHGIAGSGKSTLARYVCDYEKDEVNNHFDLVMFIHVSTSFRLGDIFRDMLEQITGDRPSDAKSLKSLQKELKQKLVGRRFLLVLDDVWVNNKNRKELEVLHDVLDSGKSGSGVLVTSQREDAARALGAQELIAIPDLEEEQYFSMFMRHALRDTGSIDDREHIEIGRKIVKKLHRSPIAAVTVAAQLGMNPDIDFWRKTANLDILNETMGALWWSYQQLGGDIRRCFEYFSIFPKGRPLIRDELIRMWIAQGFIKTSNATEDLDDLGLHYFDELLSFSFVQVSGTTDYGTYIRVHDLLHELAERVAGREKVFENIITRLTKLRLLIINYYNVEDRDYRILSVPVPVPVPASIGQMKHLRYLSVVTRPENKKLVFPSTFSKLYHMQILDITRLRLSSAEDTANLRYLRHILGNQDQEVPNIGRLTSLQTIRNFRVREERGYELKQLKHLNMLCELWIGGLKYVRSKEEALEACLASKGRLKSLKLYFGGPDYIVPAEVLEGLCPPKDLERLLIWLYDGSRYPSWMLSRQNPDAPNRLYKLELCYCIPLVSIPEDSEFFIRLRVLHINRCSWEALPDNMDCLTSLQELVIEKCQEIKLLPTLPCSLKRIEIRGECELRTSCQETGHENWQKIQDIPTKIFRDW</sequence>
<feature type="compositionally biased region" description="Basic and acidic residues" evidence="3">
    <location>
        <begin position="301"/>
        <end position="311"/>
    </location>
</feature>
<dbReference type="PANTHER" id="PTHR36766:SF64">
    <property type="entry name" value="OS12G0206100 PROTEIN"/>
    <property type="match status" value="1"/>
</dbReference>
<evidence type="ECO:0000256" key="4">
    <source>
        <dbReference type="SAM" id="Phobius"/>
    </source>
</evidence>
<accession>A0A5J9SYN7</accession>
<dbReference type="AlphaFoldDB" id="A0A5J9SYN7"/>
<evidence type="ECO:0000256" key="3">
    <source>
        <dbReference type="SAM" id="MobiDB-lite"/>
    </source>
</evidence>
<dbReference type="InterPro" id="IPR027417">
    <property type="entry name" value="P-loop_NTPase"/>
</dbReference>
<dbReference type="InterPro" id="IPR032675">
    <property type="entry name" value="LRR_dom_sf"/>
</dbReference>
<dbReference type="Gene3D" id="3.40.50.300">
    <property type="entry name" value="P-loop containing nucleotide triphosphate hydrolases"/>
    <property type="match status" value="1"/>
</dbReference>
<dbReference type="Gramene" id="TVU04134">
    <property type="protein sequence ID" value="TVU04134"/>
    <property type="gene ID" value="EJB05_50298"/>
</dbReference>
<dbReference type="Pfam" id="PF00931">
    <property type="entry name" value="NB-ARC"/>
    <property type="match status" value="1"/>
</dbReference>
<dbReference type="SUPFAM" id="SSF52540">
    <property type="entry name" value="P-loop containing nucleoside triphosphate hydrolases"/>
    <property type="match status" value="1"/>
</dbReference>
<dbReference type="PANTHER" id="PTHR36766">
    <property type="entry name" value="PLANT BROAD-SPECTRUM MILDEW RESISTANCE PROTEIN RPW8"/>
    <property type="match status" value="1"/>
</dbReference>
<dbReference type="InterPro" id="IPR036388">
    <property type="entry name" value="WH-like_DNA-bd_sf"/>
</dbReference>
<evidence type="ECO:0000313" key="7">
    <source>
        <dbReference type="Proteomes" id="UP000324897"/>
    </source>
</evidence>
<keyword evidence="4" id="KW-0812">Transmembrane</keyword>
<keyword evidence="7" id="KW-1185">Reference proteome</keyword>
<evidence type="ECO:0000256" key="1">
    <source>
        <dbReference type="ARBA" id="ARBA00022614"/>
    </source>
</evidence>
<dbReference type="SUPFAM" id="SSF52058">
    <property type="entry name" value="L domain-like"/>
    <property type="match status" value="1"/>
</dbReference>
<dbReference type="Gene3D" id="3.80.10.10">
    <property type="entry name" value="Ribonuclease Inhibitor"/>
    <property type="match status" value="1"/>
</dbReference>
<organism evidence="6 7">
    <name type="scientific">Eragrostis curvula</name>
    <name type="common">weeping love grass</name>
    <dbReference type="NCBI Taxonomy" id="38414"/>
    <lineage>
        <taxon>Eukaryota</taxon>
        <taxon>Viridiplantae</taxon>
        <taxon>Streptophyta</taxon>
        <taxon>Embryophyta</taxon>
        <taxon>Tracheophyta</taxon>
        <taxon>Spermatophyta</taxon>
        <taxon>Magnoliopsida</taxon>
        <taxon>Liliopsida</taxon>
        <taxon>Poales</taxon>
        <taxon>Poaceae</taxon>
        <taxon>PACMAD clade</taxon>
        <taxon>Chloridoideae</taxon>
        <taxon>Eragrostideae</taxon>
        <taxon>Eragrostidinae</taxon>
        <taxon>Eragrostis</taxon>
    </lineage>
</organism>
<dbReference type="InterPro" id="IPR003593">
    <property type="entry name" value="AAA+_ATPase"/>
</dbReference>
<proteinExistence type="predicted"/>
<name>A0A5J9SYN7_9POAL</name>
<dbReference type="Proteomes" id="UP000324897">
    <property type="component" value="Unassembled WGS sequence"/>
</dbReference>
<feature type="region of interest" description="Disordered" evidence="3">
    <location>
        <begin position="292"/>
        <end position="318"/>
    </location>
</feature>
<dbReference type="GO" id="GO:0043531">
    <property type="term" value="F:ADP binding"/>
    <property type="evidence" value="ECO:0007669"/>
    <property type="project" value="InterPro"/>
</dbReference>
<keyword evidence="4" id="KW-1133">Transmembrane helix</keyword>
<evidence type="ECO:0000313" key="6">
    <source>
        <dbReference type="EMBL" id="TVU04134.1"/>
    </source>
</evidence>
<gene>
    <name evidence="6" type="ORF">EJB05_50298</name>
</gene>
<dbReference type="Pfam" id="PF23559">
    <property type="entry name" value="WHD_DRP"/>
    <property type="match status" value="1"/>
</dbReference>
<dbReference type="Pfam" id="PF25019">
    <property type="entry name" value="LRR_R13L1-DRL21"/>
    <property type="match status" value="1"/>
</dbReference>
<evidence type="ECO:0000256" key="2">
    <source>
        <dbReference type="ARBA" id="ARBA00022821"/>
    </source>
</evidence>
<protein>
    <recommendedName>
        <fullName evidence="5">AAA+ ATPase domain-containing protein</fullName>
    </recommendedName>
</protein>
<dbReference type="InterPro" id="IPR002182">
    <property type="entry name" value="NB-ARC"/>
</dbReference>
<feature type="domain" description="AAA+ ATPase" evidence="5">
    <location>
        <begin position="358"/>
        <end position="501"/>
    </location>
</feature>
<feature type="transmembrane region" description="Helical" evidence="4">
    <location>
        <begin position="12"/>
        <end position="36"/>
    </location>
</feature>
<dbReference type="PRINTS" id="PR00364">
    <property type="entry name" value="DISEASERSIST"/>
</dbReference>
<dbReference type="InterPro" id="IPR056789">
    <property type="entry name" value="LRR_R13L1-DRL21"/>
</dbReference>
<feature type="non-terminal residue" evidence="6">
    <location>
        <position position="1"/>
    </location>
</feature>
<dbReference type="InterPro" id="IPR058922">
    <property type="entry name" value="WHD_DRP"/>
</dbReference>
<keyword evidence="4" id="KW-0472">Membrane</keyword>
<dbReference type="GO" id="GO:0006952">
    <property type="term" value="P:defense response"/>
    <property type="evidence" value="ECO:0007669"/>
    <property type="project" value="UniProtKB-KW"/>
</dbReference>
<dbReference type="OrthoDB" id="696178at2759"/>
<dbReference type="SMART" id="SM00382">
    <property type="entry name" value="AAA"/>
    <property type="match status" value="1"/>
</dbReference>
<keyword evidence="2" id="KW-0611">Plant defense</keyword>
<dbReference type="EMBL" id="RWGY01000090">
    <property type="protein sequence ID" value="TVU04134.1"/>
    <property type="molecule type" value="Genomic_DNA"/>
</dbReference>
<reference evidence="6 7" key="1">
    <citation type="journal article" date="2019" name="Sci. Rep.">
        <title>A high-quality genome of Eragrostis curvula grass provides insights into Poaceae evolution and supports new strategies to enhance forage quality.</title>
        <authorList>
            <person name="Carballo J."/>
            <person name="Santos B.A.C.M."/>
            <person name="Zappacosta D."/>
            <person name="Garbus I."/>
            <person name="Selva J.P."/>
            <person name="Gallo C.A."/>
            <person name="Diaz A."/>
            <person name="Albertini E."/>
            <person name="Caccamo M."/>
            <person name="Echenique V."/>
        </authorList>
    </citation>
    <scope>NUCLEOTIDE SEQUENCE [LARGE SCALE GENOMIC DNA]</scope>
    <source>
        <strain evidence="7">cv. Victoria</strain>
        <tissue evidence="6">Leaf</tissue>
    </source>
</reference>